<dbReference type="PANTHER" id="PTHR10237">
    <property type="entry name" value="DEFORMED EPIDERMAL AUTOREGULATORY FACTOR 1 HOMOLOG SUPPRESSIN"/>
    <property type="match status" value="1"/>
</dbReference>
<proteinExistence type="predicted"/>
<keyword evidence="4" id="KW-0862">Zinc</keyword>
<feature type="region of interest" description="Disordered" evidence="9">
    <location>
        <begin position="288"/>
        <end position="326"/>
    </location>
</feature>
<dbReference type="PROSITE" id="PS50865">
    <property type="entry name" value="ZF_MYND_2"/>
    <property type="match status" value="1"/>
</dbReference>
<protein>
    <submittedName>
        <fullName evidence="10">Uncharacterized protein</fullName>
    </submittedName>
</protein>
<dbReference type="PANTHER" id="PTHR10237:SF1">
    <property type="entry name" value="DEFORMED EPIDERMAL AUTOREGULATORY FACTOR 1 HOMOLOG"/>
    <property type="match status" value="1"/>
</dbReference>
<dbReference type="GO" id="GO:0005634">
    <property type="term" value="C:nucleus"/>
    <property type="evidence" value="ECO:0007669"/>
    <property type="project" value="TreeGrafter"/>
</dbReference>
<dbReference type="Pfam" id="PF01342">
    <property type="entry name" value="SAND"/>
    <property type="match status" value="1"/>
</dbReference>
<dbReference type="AlphaFoldDB" id="A0A182JDF0"/>
<dbReference type="GO" id="GO:0008270">
    <property type="term" value="F:zinc ion binding"/>
    <property type="evidence" value="ECO:0007669"/>
    <property type="project" value="UniProtKB-KW"/>
</dbReference>
<evidence type="ECO:0000256" key="3">
    <source>
        <dbReference type="ARBA" id="ARBA00022771"/>
    </source>
</evidence>
<organism evidence="10">
    <name type="scientific">Anopheles atroparvus</name>
    <name type="common">European mosquito</name>
    <dbReference type="NCBI Taxonomy" id="41427"/>
    <lineage>
        <taxon>Eukaryota</taxon>
        <taxon>Metazoa</taxon>
        <taxon>Ecdysozoa</taxon>
        <taxon>Arthropoda</taxon>
        <taxon>Hexapoda</taxon>
        <taxon>Insecta</taxon>
        <taxon>Pterygota</taxon>
        <taxon>Neoptera</taxon>
        <taxon>Endopterygota</taxon>
        <taxon>Diptera</taxon>
        <taxon>Nematocera</taxon>
        <taxon>Culicoidea</taxon>
        <taxon>Culicidae</taxon>
        <taxon>Anophelinae</taxon>
        <taxon>Anopheles</taxon>
    </lineage>
</organism>
<evidence type="ECO:0000256" key="8">
    <source>
        <dbReference type="ARBA" id="ARBA00023242"/>
    </source>
</evidence>
<evidence type="ECO:0000256" key="2">
    <source>
        <dbReference type="ARBA" id="ARBA00022723"/>
    </source>
</evidence>
<dbReference type="InterPro" id="IPR024119">
    <property type="entry name" value="TF_DEAF-1"/>
</dbReference>
<keyword evidence="3" id="KW-0863">Zinc-finger</keyword>
<evidence type="ECO:0000313" key="10">
    <source>
        <dbReference type="EnsemblMetazoa" id="AATE015987-PA.1"/>
    </source>
</evidence>
<keyword evidence="7" id="KW-0804">Transcription</keyword>
<dbReference type="InterPro" id="IPR000770">
    <property type="entry name" value="SAND_dom"/>
</dbReference>
<evidence type="ECO:0000256" key="7">
    <source>
        <dbReference type="ARBA" id="ARBA00023163"/>
    </source>
</evidence>
<dbReference type="PROSITE" id="PS50864">
    <property type="entry name" value="SAND"/>
    <property type="match status" value="1"/>
</dbReference>
<dbReference type="InterPro" id="IPR002893">
    <property type="entry name" value="Znf_MYND"/>
</dbReference>
<keyword evidence="5" id="KW-0805">Transcription regulation</keyword>
<dbReference type="STRING" id="41427.A0A182JDF0"/>
<name>A0A182JDF0_ANOAO</name>
<dbReference type="VEuPathDB" id="VectorBase:AATE015987"/>
<evidence type="ECO:0000256" key="9">
    <source>
        <dbReference type="SAM" id="MobiDB-lite"/>
    </source>
</evidence>
<dbReference type="Gene3D" id="6.10.140.2220">
    <property type="match status" value="1"/>
</dbReference>
<keyword evidence="2" id="KW-0479">Metal-binding</keyword>
<dbReference type="EnsemblMetazoa" id="AATE015987-RA">
    <property type="protein sequence ID" value="AATE015987-PA.1"/>
    <property type="gene ID" value="AATE015987"/>
</dbReference>
<keyword evidence="1" id="KW-0597">Phosphoprotein</keyword>
<dbReference type="FunFam" id="3.10.390.10:FF:000004">
    <property type="entry name" value="Deformed epidermal autoregulatory factor 1"/>
    <property type="match status" value="1"/>
</dbReference>
<keyword evidence="8" id="KW-0539">Nucleus</keyword>
<feature type="compositionally biased region" description="Low complexity" evidence="9">
    <location>
        <begin position="289"/>
        <end position="326"/>
    </location>
</feature>
<keyword evidence="6" id="KW-0238">DNA-binding</keyword>
<evidence type="ECO:0000256" key="4">
    <source>
        <dbReference type="ARBA" id="ARBA00022833"/>
    </source>
</evidence>
<dbReference type="SMART" id="SM00258">
    <property type="entry name" value="SAND"/>
    <property type="match status" value="1"/>
</dbReference>
<evidence type="ECO:0000256" key="1">
    <source>
        <dbReference type="ARBA" id="ARBA00022553"/>
    </source>
</evidence>
<dbReference type="InterPro" id="IPR010919">
    <property type="entry name" value="SAND-like_dom_sf"/>
</dbReference>
<dbReference type="GO" id="GO:0000981">
    <property type="term" value="F:DNA-binding transcription factor activity, RNA polymerase II-specific"/>
    <property type="evidence" value="ECO:0007669"/>
    <property type="project" value="TreeGrafter"/>
</dbReference>
<dbReference type="SUPFAM" id="SSF63763">
    <property type="entry name" value="SAND domain-like"/>
    <property type="match status" value="1"/>
</dbReference>
<dbReference type="SUPFAM" id="SSF144232">
    <property type="entry name" value="HIT/MYND zinc finger-like"/>
    <property type="match status" value="1"/>
</dbReference>
<evidence type="ECO:0000256" key="6">
    <source>
        <dbReference type="ARBA" id="ARBA00023125"/>
    </source>
</evidence>
<feature type="compositionally biased region" description="Low complexity" evidence="9">
    <location>
        <begin position="122"/>
        <end position="138"/>
    </location>
</feature>
<accession>A0A182JDF0</accession>
<dbReference type="Pfam" id="PF01753">
    <property type="entry name" value="zf-MYND"/>
    <property type="match status" value="1"/>
</dbReference>
<sequence>MDTEIPELSDEAEEHVKLENGDEVALPPRTRLVTATDVQQGSTQVVQVPVSLPVGTLIGGATFNVLTSDQIQHFKPMICVDNNGFVSSSTVVGDLGGELKQTHIVIQQQSAGDQDDGVLVESNQSQNNGQQQGSQQGSTQEYRVESNSALASHLANVEVLQVRCKTTTGELYKSRLGSGGRGKCIKHKDTWYTPSEFENICGRGSSKDWKRSIRYGGRSLQTLIDEGILTPHATSCTCSACCDDESGETATGPVRLFTPYKRRRRNQSEPEMVTLEQKKKRIIVTSGNSTATVGGASNATSASNATNNGSNAVHTNNNTIISNNGNSSATTTVTSVVNNSAIAQQQQVQHQQQQVQQQQQQQVAVQAAQVHATRQQLQQATINATPIITNNTSTTTTTTTVKVVQQQQEQQQQQQDLQNELAITTKEEPWQTLTEGIESATEYVDQTTQLLTENNLPFEKLKSFCTQLTKLAQEMRKSVIETQEFYNRQIDCMQRERDAAILTVTQLEQEQNINSNCIPPGSIHANKKCANCNREALAECSLCRRTPYCSTFCQRKDWITHQNECVRSTQEPTHQIMLIVDETQ</sequence>
<evidence type="ECO:0000256" key="5">
    <source>
        <dbReference type="ARBA" id="ARBA00023015"/>
    </source>
</evidence>
<reference evidence="10" key="1">
    <citation type="submission" date="2022-08" db="UniProtKB">
        <authorList>
            <consortium name="EnsemblMetazoa"/>
        </authorList>
    </citation>
    <scope>IDENTIFICATION</scope>
    <source>
        <strain evidence="10">EBRO</strain>
    </source>
</reference>
<feature type="region of interest" description="Disordered" evidence="9">
    <location>
        <begin position="115"/>
        <end position="141"/>
    </location>
</feature>
<dbReference type="Gene3D" id="3.10.390.10">
    <property type="entry name" value="SAND domain-like"/>
    <property type="match status" value="1"/>
</dbReference>
<dbReference type="GO" id="GO:0003677">
    <property type="term" value="F:DNA binding"/>
    <property type="evidence" value="ECO:0007669"/>
    <property type="project" value="UniProtKB-KW"/>
</dbReference>